<comment type="caution">
    <text evidence="9">The sequence shown here is derived from an EMBL/GenBank/DDBJ whole genome shotgun (WGS) entry which is preliminary data.</text>
</comment>
<keyword evidence="5" id="KW-0472">Membrane</keyword>
<keyword evidence="3" id="KW-0813">Transport</keyword>
<dbReference type="FunFam" id="2.40.30.170:FF:000010">
    <property type="entry name" value="Efflux RND transporter periplasmic adaptor subunit"/>
    <property type="match status" value="1"/>
</dbReference>
<dbReference type="RefSeq" id="WP_184082515.1">
    <property type="nucleotide sequence ID" value="NZ_JACHIJ010000001.1"/>
</dbReference>
<dbReference type="Gene3D" id="2.40.50.100">
    <property type="match status" value="1"/>
</dbReference>
<dbReference type="Pfam" id="PF25954">
    <property type="entry name" value="Beta-barrel_RND_2"/>
    <property type="match status" value="1"/>
</dbReference>
<evidence type="ECO:0000313" key="10">
    <source>
        <dbReference type="Proteomes" id="UP000521227"/>
    </source>
</evidence>
<dbReference type="InterPro" id="IPR058625">
    <property type="entry name" value="MdtA-like_BSH"/>
</dbReference>
<dbReference type="Gene3D" id="2.40.420.20">
    <property type="match status" value="1"/>
</dbReference>
<protein>
    <submittedName>
        <fullName evidence="9">Multidrug efflux system membrane fusion protein</fullName>
    </submittedName>
</protein>
<evidence type="ECO:0000256" key="1">
    <source>
        <dbReference type="ARBA" id="ARBA00004196"/>
    </source>
</evidence>
<keyword evidence="5" id="KW-0812">Transmembrane</keyword>
<dbReference type="Pfam" id="PF25917">
    <property type="entry name" value="BSH_RND"/>
    <property type="match status" value="1"/>
</dbReference>
<accession>A0A840MVL9</accession>
<dbReference type="Proteomes" id="UP000521227">
    <property type="component" value="Unassembled WGS sequence"/>
</dbReference>
<dbReference type="PANTHER" id="PTHR30469">
    <property type="entry name" value="MULTIDRUG RESISTANCE PROTEIN MDTA"/>
    <property type="match status" value="1"/>
</dbReference>
<feature type="domain" description="Multidrug resistance protein MdtA-like C-terminal permuted SH3" evidence="8">
    <location>
        <begin position="305"/>
        <end position="368"/>
    </location>
</feature>
<feature type="transmembrane region" description="Helical" evidence="5">
    <location>
        <begin position="28"/>
        <end position="46"/>
    </location>
</feature>
<keyword evidence="5" id="KW-1133">Transmembrane helix</keyword>
<dbReference type="EMBL" id="JACHIJ010000001">
    <property type="protein sequence ID" value="MBB5050732.1"/>
    <property type="molecule type" value="Genomic_DNA"/>
</dbReference>
<gene>
    <name evidence="9" type="ORF">HNQ36_000680</name>
</gene>
<dbReference type="AlphaFoldDB" id="A0A840MVL9"/>
<comment type="similarity">
    <text evidence="2">Belongs to the membrane fusion protein (MFP) (TC 8.A.1) family.</text>
</comment>
<evidence type="ECO:0000256" key="4">
    <source>
        <dbReference type="SAM" id="MobiDB-lite"/>
    </source>
</evidence>
<dbReference type="GO" id="GO:0015562">
    <property type="term" value="F:efflux transmembrane transporter activity"/>
    <property type="evidence" value="ECO:0007669"/>
    <property type="project" value="TreeGrafter"/>
</dbReference>
<dbReference type="Pfam" id="PF25967">
    <property type="entry name" value="RND-MFP_C"/>
    <property type="match status" value="1"/>
</dbReference>
<comment type="subcellular location">
    <subcellularLocation>
        <location evidence="1">Cell envelope</location>
    </subcellularLocation>
</comment>
<evidence type="ECO:0000256" key="5">
    <source>
        <dbReference type="SAM" id="Phobius"/>
    </source>
</evidence>
<dbReference type="InterPro" id="IPR058792">
    <property type="entry name" value="Beta-barrel_RND_2"/>
</dbReference>
<dbReference type="GO" id="GO:1990281">
    <property type="term" value="C:efflux pump complex"/>
    <property type="evidence" value="ECO:0007669"/>
    <property type="project" value="TreeGrafter"/>
</dbReference>
<dbReference type="Gene3D" id="1.10.287.470">
    <property type="entry name" value="Helix hairpin bin"/>
    <property type="match status" value="1"/>
</dbReference>
<feature type="domain" description="Multidrug resistance protein MdtA-like barrel-sandwich hybrid" evidence="6">
    <location>
        <begin position="93"/>
        <end position="217"/>
    </location>
</feature>
<dbReference type="Gene3D" id="2.40.30.170">
    <property type="match status" value="1"/>
</dbReference>
<reference evidence="9 10" key="1">
    <citation type="submission" date="2020-08" db="EMBL/GenBank/DDBJ databases">
        <title>Genomic Encyclopedia of Type Strains, Phase IV (KMG-IV): sequencing the most valuable type-strain genomes for metagenomic binning, comparative biology and taxonomic classification.</title>
        <authorList>
            <person name="Goeker M."/>
        </authorList>
    </citation>
    <scope>NUCLEOTIDE SEQUENCE [LARGE SCALE GENOMIC DNA]</scope>
    <source>
        <strain evidence="9 10">DSM 17498</strain>
    </source>
</reference>
<organism evidence="9 10">
    <name type="scientific">Afipia massiliensis</name>
    <dbReference type="NCBI Taxonomy" id="211460"/>
    <lineage>
        <taxon>Bacteria</taxon>
        <taxon>Pseudomonadati</taxon>
        <taxon>Pseudomonadota</taxon>
        <taxon>Alphaproteobacteria</taxon>
        <taxon>Hyphomicrobiales</taxon>
        <taxon>Nitrobacteraceae</taxon>
        <taxon>Afipia</taxon>
    </lineage>
</organism>
<dbReference type="InterPro" id="IPR058627">
    <property type="entry name" value="MdtA-like_C"/>
</dbReference>
<evidence type="ECO:0000256" key="2">
    <source>
        <dbReference type="ARBA" id="ARBA00009477"/>
    </source>
</evidence>
<evidence type="ECO:0000259" key="7">
    <source>
        <dbReference type="Pfam" id="PF25954"/>
    </source>
</evidence>
<proteinExistence type="inferred from homology"/>
<name>A0A840MVL9_9BRAD</name>
<evidence type="ECO:0000313" key="9">
    <source>
        <dbReference type="EMBL" id="MBB5050732.1"/>
    </source>
</evidence>
<evidence type="ECO:0000259" key="8">
    <source>
        <dbReference type="Pfam" id="PF25967"/>
    </source>
</evidence>
<feature type="compositionally biased region" description="Polar residues" evidence="4">
    <location>
        <begin position="1"/>
        <end position="16"/>
    </location>
</feature>
<sequence>MDAKSTPSHQPPSSSEKTQHKPVRMRRWMIIIGGALALLLVVIVGFNHLRSEGIKKYFASMKPPPTNVAVAEAKSEVLPNLLTGVGDLAAVHQVNVTTDVNGRVTEILFTAGAKVKAGDPLLQIFDAPDQSDLASYKAQTLAASLALDRAKALAAKSFGPQATVDQSQAAFDQAQAAVAKTEAIISQKRIKAPFDGDLGVRMVELGQYLSAGTQIVSLTDLSQLFLNFTATEKDRAVLNVGQTVRIVVDAYPGRTFEGKITTIEPQISADTRNVRIQATLANPDRILQPGMFATTTVELPPKPAVVTVPETAVDYTLYGDSVWLITETKDADGKASLKTDRTFVKTGPRIHGRVVITSGVKPGDRVVAVGQLKLQSGSAVAISADPPPPIPAQPPRN</sequence>
<evidence type="ECO:0000259" key="6">
    <source>
        <dbReference type="Pfam" id="PF25917"/>
    </source>
</evidence>
<dbReference type="InterPro" id="IPR006143">
    <property type="entry name" value="RND_pump_MFP"/>
</dbReference>
<dbReference type="PANTHER" id="PTHR30469:SF29">
    <property type="entry name" value="BLR2860 PROTEIN"/>
    <property type="match status" value="1"/>
</dbReference>
<evidence type="ECO:0000256" key="3">
    <source>
        <dbReference type="ARBA" id="ARBA00022448"/>
    </source>
</evidence>
<dbReference type="SUPFAM" id="SSF111369">
    <property type="entry name" value="HlyD-like secretion proteins"/>
    <property type="match status" value="1"/>
</dbReference>
<dbReference type="NCBIfam" id="TIGR01730">
    <property type="entry name" value="RND_mfp"/>
    <property type="match status" value="1"/>
</dbReference>
<feature type="domain" description="CusB-like beta-barrel" evidence="7">
    <location>
        <begin position="226"/>
        <end position="297"/>
    </location>
</feature>
<feature type="region of interest" description="Disordered" evidence="4">
    <location>
        <begin position="1"/>
        <end position="21"/>
    </location>
</feature>